<dbReference type="Proteomes" id="UP000226525">
    <property type="component" value="Unassembled WGS sequence"/>
</dbReference>
<dbReference type="Pfam" id="PF08734">
    <property type="entry name" value="GYD"/>
    <property type="match status" value="1"/>
</dbReference>
<dbReference type="EMBL" id="NZEX01000134">
    <property type="protein sequence ID" value="MAH64094.1"/>
    <property type="molecule type" value="Genomic_DNA"/>
</dbReference>
<protein>
    <recommendedName>
        <fullName evidence="3">GYD domain-containing protein</fullName>
    </recommendedName>
</protein>
<evidence type="ECO:0000313" key="2">
    <source>
        <dbReference type="Proteomes" id="UP000226525"/>
    </source>
</evidence>
<comment type="caution">
    <text evidence="1">The sequence shown here is derived from an EMBL/GenBank/DDBJ whole genome shotgun (WGS) entry which is preliminary data.</text>
</comment>
<name>A0A2D6YLR3_9DELT</name>
<gene>
    <name evidence="1" type="ORF">CMN54_11770</name>
</gene>
<dbReference type="InterPro" id="IPR014845">
    <property type="entry name" value="GYD/TTHA1554"/>
</dbReference>
<organism evidence="1 2">
    <name type="scientific">SAR324 cluster bacterium</name>
    <dbReference type="NCBI Taxonomy" id="2024889"/>
    <lineage>
        <taxon>Bacteria</taxon>
        <taxon>Deltaproteobacteria</taxon>
        <taxon>SAR324 cluster</taxon>
    </lineage>
</organism>
<evidence type="ECO:0008006" key="3">
    <source>
        <dbReference type="Google" id="ProtNLM"/>
    </source>
</evidence>
<dbReference type="AlphaFoldDB" id="A0A2D6YLR3"/>
<accession>A0A2D6YLR3</accession>
<reference evidence="2" key="1">
    <citation type="submission" date="2017-09" db="EMBL/GenBank/DDBJ databases">
        <title>The Reconstruction of 2,631 Draft Metagenome-Assembled Genomes from the Global Oceans.</title>
        <authorList>
            <person name="Tully B.J."/>
            <person name="Graham E.D."/>
            <person name="Heidelberg J.F."/>
        </authorList>
    </citation>
    <scope>NUCLEOTIDE SEQUENCE [LARGE SCALE GENOMIC DNA]</scope>
</reference>
<proteinExistence type="predicted"/>
<evidence type="ECO:0000313" key="1">
    <source>
        <dbReference type="EMBL" id="MAH64094.1"/>
    </source>
</evidence>
<sequence>MARAKYSNEAFKGMVDNPQDREAAANKLFSALNVKMHNLYFSVSSAEIVAIMEGSAENMAAVEMVTSSTGTFSSFETIEIIDSKSMTSAMETANKVVSAYQAPNQ</sequence>